<feature type="binding site" evidence="9">
    <location>
        <position position="209"/>
    </location>
    <ligand>
        <name>1-deoxy-D-xylulose 5-phosphate</name>
        <dbReference type="ChEBI" id="CHEBI:57792"/>
    </ligand>
</feature>
<dbReference type="Pfam" id="PF08436">
    <property type="entry name" value="DXP_redisom_C"/>
    <property type="match status" value="1"/>
</dbReference>
<comment type="catalytic activity">
    <reaction evidence="8">
        <text>2-C-methyl-D-erythritol 4-phosphate + NADP(+) = 1-deoxy-D-xylulose 5-phosphate + NADPH + H(+)</text>
        <dbReference type="Rhea" id="RHEA:13717"/>
        <dbReference type="ChEBI" id="CHEBI:15378"/>
        <dbReference type="ChEBI" id="CHEBI:57783"/>
        <dbReference type="ChEBI" id="CHEBI:57792"/>
        <dbReference type="ChEBI" id="CHEBI:58262"/>
        <dbReference type="ChEBI" id="CHEBI:58349"/>
        <dbReference type="EC" id="1.1.1.267"/>
    </reaction>
    <physiologicalReaction direction="right-to-left" evidence="8">
        <dbReference type="Rhea" id="RHEA:13719"/>
    </physiologicalReaction>
</comment>
<dbReference type="AlphaFoldDB" id="A0A0B7MBB8"/>
<dbReference type="Gene3D" id="3.40.50.720">
    <property type="entry name" value="NAD(P)-binding Rossmann-like Domain"/>
    <property type="match status" value="1"/>
</dbReference>
<dbReference type="UniPathway" id="UPA00056">
    <property type="reaction ID" value="UER00092"/>
</dbReference>
<dbReference type="InterPro" id="IPR036169">
    <property type="entry name" value="DXPR_C_sf"/>
</dbReference>
<dbReference type="PIRSF" id="PIRSF006205">
    <property type="entry name" value="Dxp_reductismrs"/>
    <property type="match status" value="1"/>
</dbReference>
<feature type="binding site" evidence="9">
    <location>
        <position position="202"/>
    </location>
    <ligand>
        <name>NADPH</name>
        <dbReference type="ChEBI" id="CHEBI:57783"/>
    </ligand>
</feature>
<dbReference type="FunFam" id="3.40.50.720:FF:000045">
    <property type="entry name" value="1-deoxy-D-xylulose 5-phosphate reductoisomerase"/>
    <property type="match status" value="1"/>
</dbReference>
<keyword evidence="6 9" id="KW-0464">Manganese</keyword>
<evidence type="ECO:0000259" key="10">
    <source>
        <dbReference type="Pfam" id="PF02670"/>
    </source>
</evidence>
<feature type="binding site" evidence="9">
    <location>
        <position position="125"/>
    </location>
    <ligand>
        <name>NADPH</name>
        <dbReference type="ChEBI" id="CHEBI:57783"/>
    </ligand>
</feature>
<dbReference type="InterPro" id="IPR026877">
    <property type="entry name" value="DXPR_C"/>
</dbReference>
<feature type="binding site" evidence="9">
    <location>
        <position position="196"/>
    </location>
    <ligand>
        <name>1-deoxy-D-xylulose 5-phosphate</name>
        <dbReference type="ChEBI" id="CHEBI:57792"/>
    </ligand>
</feature>
<comment type="function">
    <text evidence="9">Catalyzes the NADPH-dependent rearrangement and reduction of 1-deoxy-D-xylulose-5-phosphate (DXP) to 2-C-methyl-D-erythritol 4-phosphate (MEP).</text>
</comment>
<feature type="binding site" evidence="9">
    <location>
        <position position="218"/>
    </location>
    <ligand>
        <name>1-deoxy-D-xylulose 5-phosphate</name>
        <dbReference type="ChEBI" id="CHEBI:57792"/>
    </ligand>
</feature>
<dbReference type="Gene3D" id="1.10.1740.10">
    <property type="match status" value="1"/>
</dbReference>
<feature type="binding site" evidence="9">
    <location>
        <position position="14"/>
    </location>
    <ligand>
        <name>NADPH</name>
        <dbReference type="ChEBI" id="CHEBI:57783"/>
    </ligand>
</feature>
<dbReference type="EMBL" id="CDRZ01000002">
    <property type="protein sequence ID" value="CEO87350.1"/>
    <property type="molecule type" value="Genomic_DNA"/>
</dbReference>
<evidence type="ECO:0000256" key="8">
    <source>
        <dbReference type="ARBA" id="ARBA00048543"/>
    </source>
</evidence>
<sequence>MKKNIVILGSTGSIGRQALEVVGWHNSDLQVLGIAAQRNIDLLEEQAKTFGVPYVAVEDKDAALELEHRLQGSNTRCLAGTDGILELVRIPDVDLILIAVSGLGGLLPTLEAITHNKQIALANKETLVAGGSLVTEAALKKGIRIIPVDSEHSAIFQCLEDTADVEKLLITASGGPFREMPVDQLKKITPEMALRHPTWQMGDKITIDSATLMNKGLEIIEARWLFGIDYDRIEAVIHPQSIIHSLVAYKDGAVLAQLGWPDMRVPIQYAFFYPERKRNNLHPLDLVQVGQLSFETPDLGRFPCLRLAREAGKIGGTMTAVLNAANEVAVQAFLGHKIAFNAISELVDEVMNLHNLKTGKLDLDDILEADRWARECTRQLINQQSKK</sequence>
<dbReference type="SUPFAM" id="SSF69055">
    <property type="entry name" value="1-deoxy-D-xylulose-5-phosphate reductoisomerase, C-terminal domain"/>
    <property type="match status" value="1"/>
</dbReference>
<name>A0A0B7MBB8_9FIRM</name>
<evidence type="ECO:0000256" key="6">
    <source>
        <dbReference type="ARBA" id="ARBA00023211"/>
    </source>
</evidence>
<dbReference type="PANTHER" id="PTHR30525:SF0">
    <property type="entry name" value="1-DEOXY-D-XYLULOSE 5-PHOSPHATE REDUCTOISOMERASE, CHLOROPLASTIC"/>
    <property type="match status" value="1"/>
</dbReference>
<protein>
    <recommendedName>
        <fullName evidence="9">1-deoxy-D-xylulose 5-phosphate reductoisomerase</fullName>
        <shortName evidence="9">DXP reductoisomerase</shortName>
        <ecNumber evidence="9">1.1.1.267</ecNumber>
    </recommendedName>
    <alternativeName>
        <fullName evidence="9">1-deoxyxylulose-5-phosphate reductoisomerase</fullName>
    </alternativeName>
    <alternativeName>
        <fullName evidence="9">2-C-methyl-D-erythritol 4-phosphate synthase</fullName>
    </alternativeName>
</protein>
<dbReference type="InterPro" id="IPR013644">
    <property type="entry name" value="DXP_reductoisomerase_C"/>
</dbReference>
<dbReference type="GO" id="GO:0051484">
    <property type="term" value="P:isopentenyl diphosphate biosynthetic process, methylerythritol 4-phosphate pathway involved in terpenoid biosynthetic process"/>
    <property type="evidence" value="ECO:0007669"/>
    <property type="project" value="UniProtKB-ARBA"/>
</dbReference>
<evidence type="ECO:0000256" key="5">
    <source>
        <dbReference type="ARBA" id="ARBA00023002"/>
    </source>
</evidence>
<dbReference type="InterPro" id="IPR036291">
    <property type="entry name" value="NAD(P)-bd_dom_sf"/>
</dbReference>
<feature type="binding site" evidence="9">
    <location>
        <position position="11"/>
    </location>
    <ligand>
        <name>NADPH</name>
        <dbReference type="ChEBI" id="CHEBI:57783"/>
    </ligand>
</feature>
<feature type="binding site" evidence="9">
    <location>
        <position position="214"/>
    </location>
    <ligand>
        <name>1-deoxy-D-xylulose 5-phosphate</name>
        <dbReference type="ChEBI" id="CHEBI:57792"/>
    </ligand>
</feature>
<evidence type="ECO:0000259" key="12">
    <source>
        <dbReference type="Pfam" id="PF13288"/>
    </source>
</evidence>
<feature type="binding site" evidence="9">
    <location>
        <position position="13"/>
    </location>
    <ligand>
        <name>NADPH</name>
        <dbReference type="ChEBI" id="CHEBI:57783"/>
    </ligand>
</feature>
<keyword evidence="7 9" id="KW-0414">Isoprene biosynthesis</keyword>
<evidence type="ECO:0000313" key="13">
    <source>
        <dbReference type="EMBL" id="CEO87350.1"/>
    </source>
</evidence>
<comment type="cofactor">
    <cofactor evidence="9">
        <name>Mg(2+)</name>
        <dbReference type="ChEBI" id="CHEBI:18420"/>
    </cofactor>
    <cofactor evidence="9">
        <name>Mn(2+)</name>
        <dbReference type="ChEBI" id="CHEBI:29035"/>
    </cofactor>
</comment>
<comment type="similarity">
    <text evidence="2 9">Belongs to the DXR family.</text>
</comment>
<gene>
    <name evidence="9 13" type="primary">dxr</name>
    <name evidence="13" type="ORF">SSCH_100038</name>
</gene>
<feature type="binding site" evidence="9">
    <location>
        <position position="151"/>
    </location>
    <ligand>
        <name>1-deoxy-D-xylulose 5-phosphate</name>
        <dbReference type="ChEBI" id="CHEBI:57792"/>
    </ligand>
</feature>
<evidence type="ECO:0000256" key="9">
    <source>
        <dbReference type="HAMAP-Rule" id="MF_00183"/>
    </source>
</evidence>
<evidence type="ECO:0000259" key="11">
    <source>
        <dbReference type="Pfam" id="PF08436"/>
    </source>
</evidence>
<dbReference type="GO" id="GO:0030604">
    <property type="term" value="F:1-deoxy-D-xylulose-5-phosphate reductoisomerase activity"/>
    <property type="evidence" value="ECO:0007669"/>
    <property type="project" value="UniProtKB-UniRule"/>
</dbReference>
<dbReference type="HAMAP" id="MF_00183">
    <property type="entry name" value="DXP_reductoisom"/>
    <property type="match status" value="1"/>
</dbReference>
<comment type="caution">
    <text evidence="9">Lacks conserved residue(s) required for the propagation of feature annotation.</text>
</comment>
<feature type="binding site" evidence="9">
    <location>
        <position position="150"/>
    </location>
    <ligand>
        <name>1-deoxy-D-xylulose 5-phosphate</name>
        <dbReference type="ChEBI" id="CHEBI:57792"/>
    </ligand>
</feature>
<keyword evidence="3 9" id="KW-0479">Metal-binding</keyword>
<feature type="binding site" evidence="9">
    <location>
        <position position="123"/>
    </location>
    <ligand>
        <name>NADPH</name>
        <dbReference type="ChEBI" id="CHEBI:57783"/>
    </ligand>
</feature>
<dbReference type="GO" id="GO:0016853">
    <property type="term" value="F:isomerase activity"/>
    <property type="evidence" value="ECO:0007669"/>
    <property type="project" value="UniProtKB-KW"/>
</dbReference>
<feature type="binding site" evidence="9">
    <location>
        <position position="12"/>
    </location>
    <ligand>
        <name>NADPH</name>
        <dbReference type="ChEBI" id="CHEBI:57783"/>
    </ligand>
</feature>
<dbReference type="NCBIfam" id="NF009114">
    <property type="entry name" value="PRK12464.1"/>
    <property type="match status" value="1"/>
</dbReference>
<feature type="binding site" evidence="9">
    <location>
        <position position="151"/>
    </location>
    <ligand>
        <name>Mn(2+)</name>
        <dbReference type="ChEBI" id="CHEBI:29035"/>
    </ligand>
</feature>
<dbReference type="SUPFAM" id="SSF51735">
    <property type="entry name" value="NAD(P)-binding Rossmann-fold domains"/>
    <property type="match status" value="1"/>
</dbReference>
<evidence type="ECO:0000256" key="3">
    <source>
        <dbReference type="ARBA" id="ARBA00022723"/>
    </source>
</evidence>
<evidence type="ECO:0000313" key="14">
    <source>
        <dbReference type="Proteomes" id="UP000046155"/>
    </source>
</evidence>
<feature type="domain" description="DXP reductoisomerase C-terminal" evidence="12">
    <location>
        <begin position="258"/>
        <end position="375"/>
    </location>
</feature>
<dbReference type="EC" id="1.1.1.267" evidence="9"/>
<feature type="binding site" evidence="9">
    <location>
        <position position="39"/>
    </location>
    <ligand>
        <name>NADPH</name>
        <dbReference type="ChEBI" id="CHEBI:57783"/>
    </ligand>
</feature>
<feature type="domain" description="1-deoxy-D-xylulose 5-phosphate reductoisomerase C-terminal" evidence="11">
    <location>
        <begin position="145"/>
        <end position="226"/>
    </location>
</feature>
<feature type="domain" description="1-deoxy-D-xylulose 5-phosphate reductoisomerase N-terminal" evidence="10">
    <location>
        <begin position="5"/>
        <end position="131"/>
    </location>
</feature>
<feature type="binding site" evidence="9">
    <location>
        <position position="173"/>
    </location>
    <ligand>
        <name>1-deoxy-D-xylulose 5-phosphate</name>
        <dbReference type="ChEBI" id="CHEBI:57792"/>
    </ligand>
</feature>
<proteinExistence type="inferred from homology"/>
<dbReference type="Pfam" id="PF02670">
    <property type="entry name" value="DXP_reductoisom"/>
    <property type="match status" value="1"/>
</dbReference>
<keyword evidence="4 9" id="KW-0521">NADP</keyword>
<keyword evidence="13" id="KW-0413">Isomerase</keyword>
<feature type="binding site" evidence="9">
    <location>
        <position position="38"/>
    </location>
    <ligand>
        <name>NADPH</name>
        <dbReference type="ChEBI" id="CHEBI:57783"/>
    </ligand>
</feature>
<evidence type="ECO:0000256" key="1">
    <source>
        <dbReference type="ARBA" id="ARBA00005094"/>
    </source>
</evidence>
<keyword evidence="9" id="KW-0460">Magnesium</keyword>
<evidence type="ECO:0000256" key="7">
    <source>
        <dbReference type="ARBA" id="ARBA00023229"/>
    </source>
</evidence>
<evidence type="ECO:0000256" key="2">
    <source>
        <dbReference type="ARBA" id="ARBA00006825"/>
    </source>
</evidence>
<dbReference type="RefSeq" id="WP_044663729.1">
    <property type="nucleotide sequence ID" value="NZ_CDRZ01000002.1"/>
</dbReference>
<reference evidence="14" key="1">
    <citation type="submission" date="2015-01" db="EMBL/GenBank/DDBJ databases">
        <authorList>
            <person name="Manzoor Shahid"/>
            <person name="Zubair Saima"/>
        </authorList>
    </citation>
    <scope>NUCLEOTIDE SEQUENCE [LARGE SCALE GENOMIC DNA]</scope>
    <source>
        <strain evidence="14">Sp3</strain>
    </source>
</reference>
<dbReference type="GO" id="GO:0030145">
    <property type="term" value="F:manganese ion binding"/>
    <property type="evidence" value="ECO:0007669"/>
    <property type="project" value="TreeGrafter"/>
</dbReference>
<feature type="binding site" evidence="9">
    <location>
        <position position="218"/>
    </location>
    <ligand>
        <name>Mn(2+)</name>
        <dbReference type="ChEBI" id="CHEBI:29035"/>
    </ligand>
</feature>
<dbReference type="Pfam" id="PF13288">
    <property type="entry name" value="DXPR_C"/>
    <property type="match status" value="1"/>
</dbReference>
<dbReference type="InterPro" id="IPR013512">
    <property type="entry name" value="DXP_reductoisomerase_N"/>
</dbReference>
<dbReference type="Proteomes" id="UP000046155">
    <property type="component" value="Unassembled WGS sequence"/>
</dbReference>
<accession>A0A0B7MBB8</accession>
<evidence type="ECO:0000256" key="4">
    <source>
        <dbReference type="ARBA" id="ARBA00022857"/>
    </source>
</evidence>
<organism evidence="13 14">
    <name type="scientific">Syntrophaceticus schinkii</name>
    <dbReference type="NCBI Taxonomy" id="499207"/>
    <lineage>
        <taxon>Bacteria</taxon>
        <taxon>Bacillati</taxon>
        <taxon>Bacillota</taxon>
        <taxon>Clostridia</taxon>
        <taxon>Thermoanaerobacterales</taxon>
        <taxon>Thermoanaerobacterales Family III. Incertae Sedis</taxon>
        <taxon>Syntrophaceticus</taxon>
    </lineage>
</organism>
<comment type="pathway">
    <text evidence="1 9">Isoprenoid biosynthesis; isopentenyl diphosphate biosynthesis via DXP pathway; isopentenyl diphosphate from 1-deoxy-D-xylulose 5-phosphate: step 1/6.</text>
</comment>
<feature type="binding site" evidence="9">
    <location>
        <position position="149"/>
    </location>
    <ligand>
        <name>Mn(2+)</name>
        <dbReference type="ChEBI" id="CHEBI:29035"/>
    </ligand>
</feature>
<dbReference type="GO" id="GO:0070402">
    <property type="term" value="F:NADPH binding"/>
    <property type="evidence" value="ECO:0007669"/>
    <property type="project" value="InterPro"/>
</dbReference>
<dbReference type="OrthoDB" id="9806546at2"/>
<keyword evidence="5 9" id="KW-0560">Oxidoreductase</keyword>
<feature type="binding site" evidence="9">
    <location>
        <position position="215"/>
    </location>
    <ligand>
        <name>1-deoxy-D-xylulose 5-phosphate</name>
        <dbReference type="ChEBI" id="CHEBI:57792"/>
    </ligand>
</feature>
<dbReference type="InterPro" id="IPR003821">
    <property type="entry name" value="DXP_reductoisomerase"/>
</dbReference>
<dbReference type="NCBIfam" id="TIGR00243">
    <property type="entry name" value="Dxr"/>
    <property type="match status" value="1"/>
</dbReference>
<keyword evidence="14" id="KW-1185">Reference proteome</keyword>
<dbReference type="PANTHER" id="PTHR30525">
    <property type="entry name" value="1-DEOXY-D-XYLULOSE 5-PHOSPHATE REDUCTOISOMERASE"/>
    <property type="match status" value="1"/>
</dbReference>
<dbReference type="SUPFAM" id="SSF55347">
    <property type="entry name" value="Glyceraldehyde-3-phosphate dehydrogenase-like, C-terminal domain"/>
    <property type="match status" value="1"/>
</dbReference>
<feature type="binding site" evidence="9">
    <location>
        <position position="124"/>
    </location>
    <ligand>
        <name>1-deoxy-D-xylulose 5-phosphate</name>
        <dbReference type="ChEBI" id="CHEBI:57792"/>
    </ligand>
</feature>